<evidence type="ECO:0000313" key="1">
    <source>
        <dbReference type="EMBL" id="JAD17429.1"/>
    </source>
</evidence>
<name>A0A0A8XTV0_ARUDO</name>
<dbReference type="AlphaFoldDB" id="A0A0A8XTV0"/>
<protein>
    <submittedName>
        <fullName evidence="1">Uncharacterized protein</fullName>
    </submittedName>
</protein>
<organism evidence="1">
    <name type="scientific">Arundo donax</name>
    <name type="common">Giant reed</name>
    <name type="synonym">Donax arundinaceus</name>
    <dbReference type="NCBI Taxonomy" id="35708"/>
    <lineage>
        <taxon>Eukaryota</taxon>
        <taxon>Viridiplantae</taxon>
        <taxon>Streptophyta</taxon>
        <taxon>Embryophyta</taxon>
        <taxon>Tracheophyta</taxon>
        <taxon>Spermatophyta</taxon>
        <taxon>Magnoliopsida</taxon>
        <taxon>Liliopsida</taxon>
        <taxon>Poales</taxon>
        <taxon>Poaceae</taxon>
        <taxon>PACMAD clade</taxon>
        <taxon>Arundinoideae</taxon>
        <taxon>Arundineae</taxon>
        <taxon>Arundo</taxon>
    </lineage>
</organism>
<reference evidence="1" key="2">
    <citation type="journal article" date="2015" name="Data Brief">
        <title>Shoot transcriptome of the giant reed, Arundo donax.</title>
        <authorList>
            <person name="Barrero R.A."/>
            <person name="Guerrero F.D."/>
            <person name="Moolhuijzen P."/>
            <person name="Goolsby J.A."/>
            <person name="Tidwell J."/>
            <person name="Bellgard S.E."/>
            <person name="Bellgard M.I."/>
        </authorList>
    </citation>
    <scope>NUCLEOTIDE SEQUENCE</scope>
    <source>
        <tissue evidence="1">Shoot tissue taken approximately 20 cm above the soil surface</tissue>
    </source>
</reference>
<reference evidence="1" key="1">
    <citation type="submission" date="2014-09" db="EMBL/GenBank/DDBJ databases">
        <authorList>
            <person name="Magalhaes I.L.F."/>
            <person name="Oliveira U."/>
            <person name="Santos F.R."/>
            <person name="Vidigal T.H.D.A."/>
            <person name="Brescovit A.D."/>
            <person name="Santos A.J."/>
        </authorList>
    </citation>
    <scope>NUCLEOTIDE SEQUENCE</scope>
    <source>
        <tissue evidence="1">Shoot tissue taken approximately 20 cm above the soil surface</tissue>
    </source>
</reference>
<dbReference type="EMBL" id="GBRH01280466">
    <property type="protein sequence ID" value="JAD17429.1"/>
    <property type="molecule type" value="Transcribed_RNA"/>
</dbReference>
<accession>A0A0A8XTV0</accession>
<sequence length="46" mass="5134">MFGPTITDKVPINLGLERINLLPDQNTPRMILGLFTSNPRMSNGHL</sequence>
<proteinExistence type="predicted"/>